<keyword evidence="2" id="KW-0732">Signal</keyword>
<dbReference type="EMBL" id="KZ994126">
    <property type="protein sequence ID" value="RKO93752.1"/>
    <property type="molecule type" value="Genomic_DNA"/>
</dbReference>
<keyword evidence="4" id="KW-1185">Reference proteome</keyword>
<reference evidence="4" key="1">
    <citation type="journal article" date="2018" name="Nat. Microbiol.">
        <title>Leveraging single-cell genomics to expand the fungal tree of life.</title>
        <authorList>
            <person name="Ahrendt S.R."/>
            <person name="Quandt C.A."/>
            <person name="Ciobanu D."/>
            <person name="Clum A."/>
            <person name="Salamov A."/>
            <person name="Andreopoulos B."/>
            <person name="Cheng J.F."/>
            <person name="Woyke T."/>
            <person name="Pelin A."/>
            <person name="Henrissat B."/>
            <person name="Reynolds N.K."/>
            <person name="Benny G.L."/>
            <person name="Smith M.E."/>
            <person name="James T.Y."/>
            <person name="Grigoriev I.V."/>
        </authorList>
    </citation>
    <scope>NUCLEOTIDE SEQUENCE [LARGE SCALE GENOMIC DNA]</scope>
</reference>
<feature type="region of interest" description="Disordered" evidence="1">
    <location>
        <begin position="195"/>
        <end position="215"/>
    </location>
</feature>
<accession>A0A4P9WMN4</accession>
<evidence type="ECO:0000256" key="1">
    <source>
        <dbReference type="SAM" id="MobiDB-lite"/>
    </source>
</evidence>
<feature type="chain" id="PRO_5020496223" evidence="2">
    <location>
        <begin position="25"/>
        <end position="215"/>
    </location>
</feature>
<dbReference type="Proteomes" id="UP000269721">
    <property type="component" value="Unassembled WGS sequence"/>
</dbReference>
<name>A0A4P9WMN4_9FUNG</name>
<evidence type="ECO:0000256" key="2">
    <source>
        <dbReference type="SAM" id="SignalP"/>
    </source>
</evidence>
<proteinExistence type="predicted"/>
<evidence type="ECO:0000313" key="3">
    <source>
        <dbReference type="EMBL" id="RKO93752.1"/>
    </source>
</evidence>
<evidence type="ECO:0000313" key="4">
    <source>
        <dbReference type="Proteomes" id="UP000269721"/>
    </source>
</evidence>
<dbReference type="AlphaFoldDB" id="A0A4P9WMN4"/>
<feature type="signal peptide" evidence="2">
    <location>
        <begin position="1"/>
        <end position="24"/>
    </location>
</feature>
<protein>
    <submittedName>
        <fullName evidence="3">Uncharacterized protein</fullName>
    </submittedName>
</protein>
<gene>
    <name evidence="3" type="ORF">BDK51DRAFT_30172</name>
</gene>
<sequence length="215" mass="23403">MASVPVPLLRLLLTFAFAPVPCKGNRIRPGVDHLSPPFGFQPEVVGGEGLTRVTMELKRDLKPARGGREEQLSAGFRFGVVSRRVGSHIATEFVCSNGRGGEGARQFPSNPRLTISSKAQGAGSACLPRPNGPQRGPRHHRLNAAFEPFLRGGALGDCWGGTGKADRLELIFSNKEHIFPTRACVSSGLWTRANQSSQFSQSKERKPETQWRCSQ</sequence>
<organism evidence="3 4">
    <name type="scientific">Blyttiomyces helicus</name>
    <dbReference type="NCBI Taxonomy" id="388810"/>
    <lineage>
        <taxon>Eukaryota</taxon>
        <taxon>Fungi</taxon>
        <taxon>Fungi incertae sedis</taxon>
        <taxon>Chytridiomycota</taxon>
        <taxon>Chytridiomycota incertae sedis</taxon>
        <taxon>Chytridiomycetes</taxon>
        <taxon>Chytridiomycetes incertae sedis</taxon>
        <taxon>Blyttiomyces</taxon>
    </lineage>
</organism>